<dbReference type="AlphaFoldDB" id="A0A4Z1HFH1"/>
<dbReference type="EMBL" id="PQXN01000345">
    <property type="protein sequence ID" value="TGO46062.1"/>
    <property type="molecule type" value="Genomic_DNA"/>
</dbReference>
<proteinExistence type="predicted"/>
<reference evidence="1 2" key="1">
    <citation type="submission" date="2017-12" db="EMBL/GenBank/DDBJ databases">
        <title>Comparative genomics of Botrytis spp.</title>
        <authorList>
            <person name="Valero-Jimenez C.A."/>
            <person name="Tapia P."/>
            <person name="Veloso J."/>
            <person name="Silva-Moreno E."/>
            <person name="Staats M."/>
            <person name="Valdes J.H."/>
            <person name="Van Kan J.A.L."/>
        </authorList>
    </citation>
    <scope>NUCLEOTIDE SEQUENCE [LARGE SCALE GENOMIC DNA]</scope>
    <source>
        <strain evidence="1 2">MUCL11595</strain>
    </source>
</reference>
<accession>A0A4Z1HFH1</accession>
<protein>
    <submittedName>
        <fullName evidence="1">Uncharacterized protein</fullName>
    </submittedName>
</protein>
<gene>
    <name evidence="1" type="ORF">BCON_0347g00080</name>
</gene>
<sequence>MSRFLHPQPLQLYRNKPAHNQDWKYTLKDHQISTTSTTPTLFPLYETRPKPSYSSKLFTQRLKQKSSQVFKTIKSLETASTEQIAVTQKISQA</sequence>
<keyword evidence="2" id="KW-1185">Reference proteome</keyword>
<evidence type="ECO:0000313" key="1">
    <source>
        <dbReference type="EMBL" id="TGO46062.1"/>
    </source>
</evidence>
<dbReference type="Proteomes" id="UP000297527">
    <property type="component" value="Unassembled WGS sequence"/>
</dbReference>
<evidence type="ECO:0000313" key="2">
    <source>
        <dbReference type="Proteomes" id="UP000297527"/>
    </source>
</evidence>
<organism evidence="1 2">
    <name type="scientific">Botryotinia convoluta</name>
    <dbReference type="NCBI Taxonomy" id="54673"/>
    <lineage>
        <taxon>Eukaryota</taxon>
        <taxon>Fungi</taxon>
        <taxon>Dikarya</taxon>
        <taxon>Ascomycota</taxon>
        <taxon>Pezizomycotina</taxon>
        <taxon>Leotiomycetes</taxon>
        <taxon>Helotiales</taxon>
        <taxon>Sclerotiniaceae</taxon>
        <taxon>Botryotinia</taxon>
    </lineage>
</organism>
<name>A0A4Z1HFH1_9HELO</name>
<comment type="caution">
    <text evidence="1">The sequence shown here is derived from an EMBL/GenBank/DDBJ whole genome shotgun (WGS) entry which is preliminary data.</text>
</comment>